<dbReference type="RefSeq" id="WP_377242906.1">
    <property type="nucleotide sequence ID" value="NZ_JBHLXP010000001.1"/>
</dbReference>
<dbReference type="PANTHER" id="PTHR33336">
    <property type="entry name" value="QUINOL MONOOXYGENASE YGIN-RELATED"/>
    <property type="match status" value="1"/>
</dbReference>
<keyword evidence="2" id="KW-0503">Monooxygenase</keyword>
<dbReference type="PANTHER" id="PTHR33336:SF3">
    <property type="entry name" value="ABM DOMAIN-CONTAINING PROTEIN"/>
    <property type="match status" value="1"/>
</dbReference>
<dbReference type="PROSITE" id="PS51725">
    <property type="entry name" value="ABM"/>
    <property type="match status" value="1"/>
</dbReference>
<dbReference type="EMBL" id="JBHLXP010000001">
    <property type="protein sequence ID" value="MFC0048586.1"/>
    <property type="molecule type" value="Genomic_DNA"/>
</dbReference>
<gene>
    <name evidence="2" type="ORF">ACFFJP_09830</name>
</gene>
<dbReference type="SUPFAM" id="SSF54909">
    <property type="entry name" value="Dimeric alpha+beta barrel"/>
    <property type="match status" value="1"/>
</dbReference>
<reference evidence="2 3" key="1">
    <citation type="submission" date="2024-09" db="EMBL/GenBank/DDBJ databases">
        <authorList>
            <person name="Sun Q."/>
            <person name="Mori K."/>
        </authorList>
    </citation>
    <scope>NUCLEOTIDE SEQUENCE [LARGE SCALE GENOMIC DNA]</scope>
    <source>
        <strain evidence="2 3">KCTC 23315</strain>
    </source>
</reference>
<feature type="domain" description="ABM" evidence="1">
    <location>
        <begin position="5"/>
        <end position="93"/>
    </location>
</feature>
<dbReference type="GO" id="GO:0004497">
    <property type="term" value="F:monooxygenase activity"/>
    <property type="evidence" value="ECO:0007669"/>
    <property type="project" value="UniProtKB-KW"/>
</dbReference>
<accession>A0ABV6BCI2</accession>
<dbReference type="EC" id="1.-.-.-" evidence="2"/>
<evidence type="ECO:0000259" key="1">
    <source>
        <dbReference type="PROSITE" id="PS51725"/>
    </source>
</evidence>
<evidence type="ECO:0000313" key="2">
    <source>
        <dbReference type="EMBL" id="MFC0048586.1"/>
    </source>
</evidence>
<dbReference type="InterPro" id="IPR007138">
    <property type="entry name" value="ABM_dom"/>
</dbReference>
<dbReference type="Gene3D" id="3.30.70.100">
    <property type="match status" value="1"/>
</dbReference>
<name>A0ABV6BCI2_9GAMM</name>
<dbReference type="Pfam" id="PF03992">
    <property type="entry name" value="ABM"/>
    <property type="match status" value="1"/>
</dbReference>
<dbReference type="Proteomes" id="UP001589813">
    <property type="component" value="Unassembled WGS sequence"/>
</dbReference>
<keyword evidence="2" id="KW-0560">Oxidoreductase</keyword>
<organism evidence="2 3">
    <name type="scientific">Rheinheimera tilapiae</name>
    <dbReference type="NCBI Taxonomy" id="875043"/>
    <lineage>
        <taxon>Bacteria</taxon>
        <taxon>Pseudomonadati</taxon>
        <taxon>Pseudomonadota</taxon>
        <taxon>Gammaproteobacteria</taxon>
        <taxon>Chromatiales</taxon>
        <taxon>Chromatiaceae</taxon>
        <taxon>Rheinheimera</taxon>
    </lineage>
</organism>
<proteinExistence type="predicted"/>
<dbReference type="InterPro" id="IPR050744">
    <property type="entry name" value="AI-2_Isomerase_LsrG"/>
</dbReference>
<comment type="caution">
    <text evidence="2">The sequence shown here is derived from an EMBL/GenBank/DDBJ whole genome shotgun (WGS) entry which is preliminary data.</text>
</comment>
<keyword evidence="3" id="KW-1185">Reference proteome</keyword>
<dbReference type="InterPro" id="IPR011008">
    <property type="entry name" value="Dimeric_a/b-barrel"/>
</dbReference>
<evidence type="ECO:0000313" key="3">
    <source>
        <dbReference type="Proteomes" id="UP001589813"/>
    </source>
</evidence>
<sequence>MKTSIILRVTVRCKPGQGKPVYESLLQCQTHSLQEPGCLEYDLYRDFYQPDQLYLFEEWQSHAALALHRETSHYLQMKLDTAELVDAVEIVEHQKVLSGV</sequence>
<protein>
    <submittedName>
        <fullName evidence="2">Quinol monooxygenase</fullName>
        <ecNumber evidence="2">1.-.-.-</ecNumber>
    </submittedName>
</protein>